<comment type="similarity">
    <text evidence="1">In the C-terminal section; belongs to the transpeptidase family.</text>
</comment>
<protein>
    <submittedName>
        <fullName evidence="17">Penicillin-binding protein 1B</fullName>
    </submittedName>
</protein>
<dbReference type="InterPro" id="IPR001264">
    <property type="entry name" value="Glyco_trans_51"/>
</dbReference>
<keyword evidence="6" id="KW-0808">Transferase</keyword>
<feature type="domain" description="Penicillin-binding protein transpeptidase" evidence="15">
    <location>
        <begin position="360"/>
        <end position="611"/>
    </location>
</feature>
<dbReference type="EMBL" id="CP006842">
    <property type="protein sequence ID" value="AHW62995.1"/>
    <property type="molecule type" value="Genomic_DNA"/>
</dbReference>
<reference evidence="17 18" key="1">
    <citation type="journal article" date="2015" name="Int. J. Syst. Evol. Microbiol.">
        <title>Revisiting Corynebacterium glyciniphilum (ex Kubota et al., 1972) sp. nov., nom. rev., isolated from putrefied banana.</title>
        <authorList>
            <person name="Al-Dilaimi A."/>
            <person name="Bednarz H."/>
            <person name="Lomker A."/>
            <person name="Niehaus K."/>
            <person name="Kalinowski J."/>
            <person name="Ruckert C."/>
        </authorList>
    </citation>
    <scope>NUCLEOTIDE SEQUENCE [LARGE SCALE GENOMIC DNA]</scope>
    <source>
        <strain evidence="17">AJ 3170</strain>
    </source>
</reference>
<dbReference type="InterPro" id="IPR036950">
    <property type="entry name" value="PBP_transglycosylase"/>
</dbReference>
<evidence type="ECO:0000256" key="5">
    <source>
        <dbReference type="ARBA" id="ARBA00022676"/>
    </source>
</evidence>
<keyword evidence="9" id="KW-0573">Peptidoglycan synthesis</keyword>
<keyword evidence="8" id="KW-0133">Cell shape</keyword>
<evidence type="ECO:0000313" key="17">
    <source>
        <dbReference type="EMBL" id="AHW62995.1"/>
    </source>
</evidence>
<evidence type="ECO:0000256" key="7">
    <source>
        <dbReference type="ARBA" id="ARBA00022801"/>
    </source>
</evidence>
<dbReference type="Gene3D" id="3.40.710.10">
    <property type="entry name" value="DD-peptidase/beta-lactamase superfamily"/>
    <property type="match status" value="1"/>
</dbReference>
<dbReference type="FunFam" id="1.10.3810.10:FF:000001">
    <property type="entry name" value="Penicillin-binding protein 1A"/>
    <property type="match status" value="1"/>
</dbReference>
<evidence type="ECO:0000313" key="18">
    <source>
        <dbReference type="Proteomes" id="UP000023703"/>
    </source>
</evidence>
<feature type="compositionally biased region" description="Low complexity" evidence="14">
    <location>
        <begin position="696"/>
        <end position="711"/>
    </location>
</feature>
<dbReference type="SUPFAM" id="SSF56601">
    <property type="entry name" value="beta-lactamase/transpeptidase-like"/>
    <property type="match status" value="1"/>
</dbReference>
<dbReference type="GO" id="GO:0008658">
    <property type="term" value="F:penicillin binding"/>
    <property type="evidence" value="ECO:0007669"/>
    <property type="project" value="InterPro"/>
</dbReference>
<comment type="similarity">
    <text evidence="2">In the N-terminal section; belongs to the glycosyltransferase 51 family.</text>
</comment>
<dbReference type="HOGENOM" id="CLU_006354_2_6_11"/>
<dbReference type="STRING" id="1404245.CGLY_02735"/>
<evidence type="ECO:0000256" key="10">
    <source>
        <dbReference type="ARBA" id="ARBA00023268"/>
    </source>
</evidence>
<proteinExistence type="inferred from homology"/>
<keyword evidence="4" id="KW-0645">Protease</keyword>
<dbReference type="SUPFAM" id="SSF53955">
    <property type="entry name" value="Lysozyme-like"/>
    <property type="match status" value="1"/>
</dbReference>
<evidence type="ECO:0000256" key="14">
    <source>
        <dbReference type="SAM" id="MobiDB-lite"/>
    </source>
</evidence>
<accession>X5E6C1</accession>
<keyword evidence="11" id="KW-0961">Cell wall biogenesis/degradation</keyword>
<dbReference type="InterPro" id="IPR050396">
    <property type="entry name" value="Glycosyltr_51/Transpeptidase"/>
</dbReference>
<name>X5E6C1_9CORY</name>
<keyword evidence="5" id="KW-0328">Glycosyltransferase</keyword>
<evidence type="ECO:0000256" key="13">
    <source>
        <dbReference type="ARBA" id="ARBA00049902"/>
    </source>
</evidence>
<keyword evidence="18" id="KW-1185">Reference proteome</keyword>
<dbReference type="RefSeq" id="WP_320406899.1">
    <property type="nucleotide sequence ID" value="NZ_CP006842.1"/>
</dbReference>
<evidence type="ECO:0000256" key="3">
    <source>
        <dbReference type="ARBA" id="ARBA00022645"/>
    </source>
</evidence>
<evidence type="ECO:0000256" key="1">
    <source>
        <dbReference type="ARBA" id="ARBA00007090"/>
    </source>
</evidence>
<evidence type="ECO:0000256" key="8">
    <source>
        <dbReference type="ARBA" id="ARBA00022960"/>
    </source>
</evidence>
<dbReference type="InterPro" id="IPR023346">
    <property type="entry name" value="Lysozyme-like_dom_sf"/>
</dbReference>
<dbReference type="AlphaFoldDB" id="X5E6C1"/>
<keyword evidence="3" id="KW-0121">Carboxypeptidase</keyword>
<evidence type="ECO:0000256" key="2">
    <source>
        <dbReference type="ARBA" id="ARBA00007739"/>
    </source>
</evidence>
<organism evidence="17 18">
    <name type="scientific">Corynebacterium glyciniphilum AJ 3170</name>
    <dbReference type="NCBI Taxonomy" id="1404245"/>
    <lineage>
        <taxon>Bacteria</taxon>
        <taxon>Bacillati</taxon>
        <taxon>Actinomycetota</taxon>
        <taxon>Actinomycetes</taxon>
        <taxon>Mycobacteriales</taxon>
        <taxon>Corynebacteriaceae</taxon>
        <taxon>Corynebacterium</taxon>
    </lineage>
</organism>
<dbReference type="GO" id="GO:0009252">
    <property type="term" value="P:peptidoglycan biosynthetic process"/>
    <property type="evidence" value="ECO:0007669"/>
    <property type="project" value="UniProtKB-KW"/>
</dbReference>
<feature type="domain" description="Glycosyl transferase family 51" evidence="16">
    <location>
        <begin position="67"/>
        <end position="253"/>
    </location>
</feature>
<dbReference type="GO" id="GO:0006508">
    <property type="term" value="P:proteolysis"/>
    <property type="evidence" value="ECO:0007669"/>
    <property type="project" value="UniProtKB-KW"/>
</dbReference>
<dbReference type="PANTHER" id="PTHR32282">
    <property type="entry name" value="BINDING PROTEIN TRANSPEPTIDASE, PUTATIVE-RELATED"/>
    <property type="match status" value="1"/>
</dbReference>
<evidence type="ECO:0000259" key="16">
    <source>
        <dbReference type="Pfam" id="PF00912"/>
    </source>
</evidence>
<dbReference type="InterPro" id="IPR001460">
    <property type="entry name" value="PCN-bd_Tpept"/>
</dbReference>
<dbReference type="GO" id="GO:0008360">
    <property type="term" value="P:regulation of cell shape"/>
    <property type="evidence" value="ECO:0007669"/>
    <property type="project" value="UniProtKB-KW"/>
</dbReference>
<dbReference type="Proteomes" id="UP000023703">
    <property type="component" value="Chromosome"/>
</dbReference>
<dbReference type="PANTHER" id="PTHR32282:SF33">
    <property type="entry name" value="PEPTIDOGLYCAN GLYCOSYLTRANSFERASE"/>
    <property type="match status" value="1"/>
</dbReference>
<feature type="region of interest" description="Disordered" evidence="14">
    <location>
        <begin position="681"/>
        <end position="727"/>
    </location>
</feature>
<keyword evidence="7" id="KW-0378">Hydrolase</keyword>
<dbReference type="InterPro" id="IPR012338">
    <property type="entry name" value="Beta-lactam/transpept-like"/>
</dbReference>
<sequence>MTYLRNAATLILAIVMIGVLTAFAAIPLVGGAGFAVNAGSDTVDSDLADIDDNESLPEVSTITDRDGNTLATLYDQRRYSVGEDEIADSMKQAIVAIEDRRFYEHDGVDVRGTLRALAANFSSGGVEQGASTIDQQYIKNYLLLIDAANDEERAAATETSATRKLREMKMATDLEKRYSKDEILTRYLNLISFGNGAYGIEAAARTYFSTTASDLTVPQSALLAGMVQSTSAHDPWTNPESATTRRNDVLNAMASTGALSPAERDRFVNEPLGVNENPVGQANGCIGADNAGFFCDYVLSYLEDHDLDTDELARGGYTVRTTLDPAAQDAAVNSVRSQADASTPGVSLTSNFIAPTDDAHEVVAMASSRTYGLDADVSETVLPVTHTSEGNGAGSVFKIFAAAAAMENGMGLDTTLDVPSRIEVSGMGSGGAVGCPENRYCVENAGDFKPRMSLREALATSPNTPFVAMAEKLGTDRMTDIAVQLGLRSYGAPGSYDGESSVSEFIKDSNLGSFVLGPLEVNPLELANVSASLADHGRWCEPSPVLSVKDRSGQDVVLDTPPCEQALSRGVADALANGMGGDVRNGTASGAADASGWSGPISAKTGTTETSLSAGFLGFTPGLAGATYAFNDGSQASPLCTSPLRQCGSGDLYGGNEPARAFFTAANSIIDSYGGTGLPRYDRNYDRGNPTRYRNAADTSGTAASAGNSATQQRTTTGWNMTLDEFE</sequence>
<evidence type="ECO:0000256" key="4">
    <source>
        <dbReference type="ARBA" id="ARBA00022670"/>
    </source>
</evidence>
<evidence type="ECO:0000256" key="12">
    <source>
        <dbReference type="ARBA" id="ARBA00034000"/>
    </source>
</evidence>
<dbReference type="Pfam" id="PF00905">
    <property type="entry name" value="Transpeptidase"/>
    <property type="match status" value="1"/>
</dbReference>
<evidence type="ECO:0000259" key="15">
    <source>
        <dbReference type="Pfam" id="PF00905"/>
    </source>
</evidence>
<gene>
    <name evidence="17" type="primary">ponA</name>
    <name evidence="17" type="ORF">CGLY_02735</name>
</gene>
<dbReference type="KEGG" id="cgy:CGLY_02735"/>
<dbReference type="GO" id="GO:0071555">
    <property type="term" value="P:cell wall organization"/>
    <property type="evidence" value="ECO:0007669"/>
    <property type="project" value="UniProtKB-KW"/>
</dbReference>
<comment type="catalytic activity">
    <reaction evidence="13">
        <text>[GlcNAc-(1-&gt;4)-Mur2Ac(oyl-L-Ala-gamma-D-Glu-L-Lys-D-Ala-D-Ala)](n)-di-trans,octa-cis-undecaprenyl diphosphate + beta-D-GlcNAc-(1-&gt;4)-Mur2Ac(oyl-L-Ala-gamma-D-Glu-L-Lys-D-Ala-D-Ala)-di-trans,octa-cis-undecaprenyl diphosphate = [GlcNAc-(1-&gt;4)-Mur2Ac(oyl-L-Ala-gamma-D-Glu-L-Lys-D-Ala-D-Ala)](n+1)-di-trans,octa-cis-undecaprenyl diphosphate + di-trans,octa-cis-undecaprenyl diphosphate + H(+)</text>
        <dbReference type="Rhea" id="RHEA:23708"/>
        <dbReference type="Rhea" id="RHEA-COMP:9602"/>
        <dbReference type="Rhea" id="RHEA-COMP:9603"/>
        <dbReference type="ChEBI" id="CHEBI:15378"/>
        <dbReference type="ChEBI" id="CHEBI:58405"/>
        <dbReference type="ChEBI" id="CHEBI:60033"/>
        <dbReference type="ChEBI" id="CHEBI:78435"/>
        <dbReference type="EC" id="2.4.99.28"/>
    </reaction>
</comment>
<evidence type="ECO:0000256" key="11">
    <source>
        <dbReference type="ARBA" id="ARBA00023316"/>
    </source>
</evidence>
<evidence type="ECO:0000256" key="9">
    <source>
        <dbReference type="ARBA" id="ARBA00022984"/>
    </source>
</evidence>
<evidence type="ECO:0000256" key="6">
    <source>
        <dbReference type="ARBA" id="ARBA00022679"/>
    </source>
</evidence>
<comment type="catalytic activity">
    <reaction evidence="12">
        <text>Preferential cleavage: (Ac)2-L-Lys-D-Ala-|-D-Ala. Also transpeptidation of peptidyl-alanyl moieties that are N-acyl substituents of D-alanine.</text>
        <dbReference type="EC" id="3.4.16.4"/>
    </reaction>
</comment>
<dbReference type="Pfam" id="PF00912">
    <property type="entry name" value="Transgly"/>
    <property type="match status" value="1"/>
</dbReference>
<dbReference type="GO" id="GO:0030288">
    <property type="term" value="C:outer membrane-bounded periplasmic space"/>
    <property type="evidence" value="ECO:0007669"/>
    <property type="project" value="TreeGrafter"/>
</dbReference>
<keyword evidence="10" id="KW-0511">Multifunctional enzyme</keyword>
<dbReference type="GO" id="GO:0008955">
    <property type="term" value="F:peptidoglycan glycosyltransferase activity"/>
    <property type="evidence" value="ECO:0007669"/>
    <property type="project" value="UniProtKB-EC"/>
</dbReference>
<dbReference type="eggNOG" id="COG0744">
    <property type="taxonomic scope" value="Bacteria"/>
</dbReference>
<dbReference type="Gene3D" id="1.10.3810.10">
    <property type="entry name" value="Biosynthetic peptidoglycan transglycosylase-like"/>
    <property type="match status" value="1"/>
</dbReference>
<dbReference type="GO" id="GO:0009002">
    <property type="term" value="F:serine-type D-Ala-D-Ala carboxypeptidase activity"/>
    <property type="evidence" value="ECO:0007669"/>
    <property type="project" value="UniProtKB-EC"/>
</dbReference>